<evidence type="ECO:0000259" key="16">
    <source>
        <dbReference type="SMART" id="SM01003"/>
    </source>
</evidence>
<dbReference type="Proteomes" id="UP001500547">
    <property type="component" value="Unassembled WGS sequence"/>
</dbReference>
<gene>
    <name evidence="17" type="primary">pntA</name>
    <name evidence="17" type="ORF">GCM10025770_12360</name>
</gene>
<proteinExistence type="inferred from homology"/>
<evidence type="ECO:0000259" key="15">
    <source>
        <dbReference type="SMART" id="SM01002"/>
    </source>
</evidence>
<dbReference type="CDD" id="cd05304">
    <property type="entry name" value="Rubrum_tdh"/>
    <property type="match status" value="1"/>
</dbReference>
<evidence type="ECO:0000256" key="1">
    <source>
        <dbReference type="ARBA" id="ARBA00003943"/>
    </source>
</evidence>
<sequence length="529" mass="55560">MSLIVGVPRETFAGEKRVATVPEVVEKLIKLGFRVAVESGAGVQANLDDDAYRAAGAEIVDSTAQLWNQADIVFKVRGPNDEEVGLLREGGTLVSFIWPAQNPDLMQKLAAKKATVLAIDALPRQLSRAQKMDALTSQAGVAGYRAVVEAANAFGRFFNGQITAAGKVPPAKVFIAGAGVAGLAAIGTAANLGAIVRANDTRAEVADQVKSLGGEFVKVDYEEDGSGGGGYAKVMSEGFQQAQREMYAQQAREVDIIITTALIPGKPAPKLITADMVKSMKPGSVIVDMAAEQGGNCELTVPGEAVVRHGVTIVGYTDLVSRLARQSSTLYATNLFRLTEELCKTKDGQINVNFEDDAIRGLTVIKEGEITWPAPAPKIPAAAAKPAAAAAPVAKKSAHGHGEPSEPMSHQKLAVVFGIAAALFWVIGAHAPAAFLSHFTVFVLACFVGYMVVWNVKPALHTPLMSVTNAVSSIIAIGALVQIAPPLSADISRPDTVIRALAIGAIVLATINMFGGFAVTQRMLAMFRK</sequence>
<evidence type="ECO:0000256" key="12">
    <source>
        <dbReference type="ARBA" id="ARBA00048202"/>
    </source>
</evidence>
<evidence type="ECO:0000256" key="5">
    <source>
        <dbReference type="ARBA" id="ARBA00022692"/>
    </source>
</evidence>
<dbReference type="RefSeq" id="WP_345532013.1">
    <property type="nucleotide sequence ID" value="NZ_BAABLD010000005.1"/>
</dbReference>
<comment type="subcellular location">
    <subcellularLocation>
        <location evidence="2">Cell inner membrane</location>
        <topology evidence="2">Multi-pass membrane protein</topology>
    </subcellularLocation>
</comment>
<reference evidence="18" key="1">
    <citation type="journal article" date="2019" name="Int. J. Syst. Evol. Microbiol.">
        <title>The Global Catalogue of Microorganisms (GCM) 10K type strain sequencing project: providing services to taxonomists for standard genome sequencing and annotation.</title>
        <authorList>
            <consortium name="The Broad Institute Genomics Platform"/>
            <consortium name="The Broad Institute Genome Sequencing Center for Infectious Disease"/>
            <person name="Wu L."/>
            <person name="Ma J."/>
        </authorList>
    </citation>
    <scope>NUCLEOTIDE SEQUENCE [LARGE SCALE GENOMIC DNA]</scope>
    <source>
        <strain evidence="18">JCM 18715</strain>
    </source>
</reference>
<keyword evidence="3" id="KW-1003">Cell membrane</keyword>
<dbReference type="InterPro" id="IPR024605">
    <property type="entry name" value="NADP_transhyd_a_C"/>
</dbReference>
<comment type="caution">
    <text evidence="17">The sequence shown here is derived from an EMBL/GenBank/DDBJ whole genome shotgun (WGS) entry which is preliminary data.</text>
</comment>
<dbReference type="Gene3D" id="3.40.50.720">
    <property type="entry name" value="NAD(P)-binding Rossmann-like Domain"/>
    <property type="match status" value="2"/>
</dbReference>
<comment type="function">
    <text evidence="1 13">The transhydrogenation between NADH and NADP is coupled to respiration and ATP hydrolysis and functions as a proton pump across the membrane.</text>
</comment>
<dbReference type="EC" id="7.1.1.1" evidence="13"/>
<dbReference type="InterPro" id="IPR007698">
    <property type="entry name" value="AlaDH/PNT_NAD(H)-bd"/>
</dbReference>
<evidence type="ECO:0000313" key="17">
    <source>
        <dbReference type="EMBL" id="GAA5162084.1"/>
    </source>
</evidence>
<keyword evidence="8 13" id="KW-1278">Translocase</keyword>
<feature type="domain" description="Alanine dehydrogenase/pyridine nucleotide transhydrogenase NAD(H)-binding" evidence="15">
    <location>
        <begin position="151"/>
        <end position="315"/>
    </location>
</feature>
<dbReference type="NCBIfam" id="TIGR00561">
    <property type="entry name" value="pntA"/>
    <property type="match status" value="1"/>
</dbReference>
<dbReference type="Pfam" id="PF05222">
    <property type="entry name" value="AlaDh_PNT_N"/>
    <property type="match status" value="1"/>
</dbReference>
<dbReference type="Pfam" id="PF01262">
    <property type="entry name" value="AlaDh_PNT_C"/>
    <property type="match status" value="1"/>
</dbReference>
<protein>
    <recommendedName>
        <fullName evidence="13">NAD(P) transhydrogenase subunit alpha</fullName>
        <ecNumber evidence="13">7.1.1.1</ecNumber>
    </recommendedName>
</protein>
<evidence type="ECO:0000256" key="3">
    <source>
        <dbReference type="ARBA" id="ARBA00022475"/>
    </source>
</evidence>
<comment type="similarity">
    <text evidence="13">Belongs to the AlaDH/PNT family.</text>
</comment>
<dbReference type="SUPFAM" id="SSF51735">
    <property type="entry name" value="NAD(P)-binding Rossmann-fold domains"/>
    <property type="match status" value="1"/>
</dbReference>
<keyword evidence="6 13" id="KW-0547">Nucleotide-binding</keyword>
<evidence type="ECO:0000313" key="18">
    <source>
        <dbReference type="Proteomes" id="UP001500547"/>
    </source>
</evidence>
<keyword evidence="18" id="KW-1185">Reference proteome</keyword>
<dbReference type="InterPro" id="IPR007886">
    <property type="entry name" value="AlaDH/PNT_N"/>
</dbReference>
<dbReference type="PIRSF" id="PIRSF000203">
    <property type="entry name" value="NADP_transhydrogenase_alpha"/>
    <property type="match status" value="1"/>
</dbReference>
<feature type="domain" description="Alanine dehydrogenase/pyridine nucleotide transhydrogenase N-terminal" evidence="16">
    <location>
        <begin position="6"/>
        <end position="142"/>
    </location>
</feature>
<feature type="transmembrane region" description="Helical" evidence="14">
    <location>
        <begin position="435"/>
        <end position="454"/>
    </location>
</feature>
<evidence type="ECO:0000256" key="2">
    <source>
        <dbReference type="ARBA" id="ARBA00004429"/>
    </source>
</evidence>
<dbReference type="EMBL" id="BAABLD010000005">
    <property type="protein sequence ID" value="GAA5162084.1"/>
    <property type="molecule type" value="Genomic_DNA"/>
</dbReference>
<feature type="transmembrane region" description="Helical" evidence="14">
    <location>
        <begin position="497"/>
        <end position="519"/>
    </location>
</feature>
<evidence type="ECO:0000256" key="7">
    <source>
        <dbReference type="ARBA" id="ARBA00022857"/>
    </source>
</evidence>
<keyword evidence="5 14" id="KW-0812">Transmembrane</keyword>
<keyword evidence="7 13" id="KW-0521">NADP</keyword>
<keyword evidence="11 14" id="KW-0472">Membrane</keyword>
<keyword evidence="9 14" id="KW-1133">Transmembrane helix</keyword>
<evidence type="ECO:0000256" key="4">
    <source>
        <dbReference type="ARBA" id="ARBA00022519"/>
    </source>
</evidence>
<accession>A0ABP9QHP2</accession>
<feature type="transmembrane region" description="Helical" evidence="14">
    <location>
        <begin position="466"/>
        <end position="485"/>
    </location>
</feature>
<dbReference type="InterPro" id="IPR036291">
    <property type="entry name" value="NAD(P)-bd_dom_sf"/>
</dbReference>
<keyword evidence="4" id="KW-0997">Cell inner membrane</keyword>
<evidence type="ECO:0000256" key="8">
    <source>
        <dbReference type="ARBA" id="ARBA00022967"/>
    </source>
</evidence>
<keyword evidence="10 13" id="KW-0520">NAD</keyword>
<organism evidence="17 18">
    <name type="scientific">Viridibacterium curvum</name>
    <dbReference type="NCBI Taxonomy" id="1101404"/>
    <lineage>
        <taxon>Bacteria</taxon>
        <taxon>Pseudomonadati</taxon>
        <taxon>Pseudomonadota</taxon>
        <taxon>Betaproteobacteria</taxon>
        <taxon>Rhodocyclales</taxon>
        <taxon>Rhodocyclaceae</taxon>
        <taxon>Viridibacterium</taxon>
    </lineage>
</organism>
<dbReference type="PANTHER" id="PTHR10160">
    <property type="entry name" value="NAD(P) TRANSHYDROGENASE"/>
    <property type="match status" value="1"/>
</dbReference>
<evidence type="ECO:0000256" key="10">
    <source>
        <dbReference type="ARBA" id="ARBA00023027"/>
    </source>
</evidence>
<name>A0ABP9QHP2_9RHOO</name>
<dbReference type="SMART" id="SM01003">
    <property type="entry name" value="AlaDh_PNT_N"/>
    <property type="match status" value="1"/>
</dbReference>
<evidence type="ECO:0000256" key="14">
    <source>
        <dbReference type="SAM" id="Phobius"/>
    </source>
</evidence>
<dbReference type="PANTHER" id="PTHR10160:SF19">
    <property type="entry name" value="PROTON-TRANSLOCATING NAD(P)(+) TRANSHYDROGENASE"/>
    <property type="match status" value="1"/>
</dbReference>
<evidence type="ECO:0000256" key="6">
    <source>
        <dbReference type="ARBA" id="ARBA00022741"/>
    </source>
</evidence>
<dbReference type="SMART" id="SM01002">
    <property type="entry name" value="AlaDh_PNT_C"/>
    <property type="match status" value="1"/>
</dbReference>
<feature type="transmembrane region" description="Helical" evidence="14">
    <location>
        <begin position="413"/>
        <end position="429"/>
    </location>
</feature>
<comment type="catalytic activity">
    <reaction evidence="12 13">
        <text>NAD(+) + NADPH + H(+)(in) = NADH + NADP(+) + H(+)(out)</text>
        <dbReference type="Rhea" id="RHEA:47992"/>
        <dbReference type="ChEBI" id="CHEBI:15378"/>
        <dbReference type="ChEBI" id="CHEBI:57540"/>
        <dbReference type="ChEBI" id="CHEBI:57783"/>
        <dbReference type="ChEBI" id="CHEBI:57945"/>
        <dbReference type="ChEBI" id="CHEBI:58349"/>
        <dbReference type="EC" id="7.1.1.1"/>
    </reaction>
</comment>
<dbReference type="InterPro" id="IPR026255">
    <property type="entry name" value="NADP_transhyd_a"/>
</dbReference>
<dbReference type="SUPFAM" id="SSF52283">
    <property type="entry name" value="Formate/glycerate dehydrogenase catalytic domain-like"/>
    <property type="match status" value="1"/>
</dbReference>
<dbReference type="Pfam" id="PF12769">
    <property type="entry name" value="PNTB_4TM"/>
    <property type="match status" value="1"/>
</dbReference>
<evidence type="ECO:0000256" key="13">
    <source>
        <dbReference type="PIRNR" id="PIRNR000203"/>
    </source>
</evidence>
<evidence type="ECO:0000256" key="9">
    <source>
        <dbReference type="ARBA" id="ARBA00022989"/>
    </source>
</evidence>
<evidence type="ECO:0000256" key="11">
    <source>
        <dbReference type="ARBA" id="ARBA00023136"/>
    </source>
</evidence>
<dbReference type="NCBIfam" id="NF006942">
    <property type="entry name" value="PRK09424.1"/>
    <property type="match status" value="1"/>
</dbReference>